<gene>
    <name evidence="2" type="ORF">C5749_05775</name>
</gene>
<dbReference type="AlphaFoldDB" id="A0A2S9JU20"/>
<keyword evidence="3" id="KW-1185">Reference proteome</keyword>
<dbReference type="EMBL" id="PVBS01000001">
    <property type="protein sequence ID" value="PRD56738.1"/>
    <property type="molecule type" value="Genomic_DNA"/>
</dbReference>
<feature type="transmembrane region" description="Helical" evidence="1">
    <location>
        <begin position="121"/>
        <end position="144"/>
    </location>
</feature>
<sequence>MIAVPIIGTLMVVLVANLTGISGLISIVTPLLFLAIIITYFGWLWNAGTHLPTDRHSRRLFGIVYLSSLFCAFIVVPTLGVIAKESLASLLDVIRILNFGGLLYCVHLIRKGFYERMVEAGLPTAPAFVDFLLIWILPIGIWFIQPKVIRVLKTEREN</sequence>
<feature type="transmembrane region" description="Helical" evidence="1">
    <location>
        <begin position="12"/>
        <end position="43"/>
    </location>
</feature>
<proteinExistence type="predicted"/>
<dbReference type="Proteomes" id="UP000238642">
    <property type="component" value="Unassembled WGS sequence"/>
</dbReference>
<keyword evidence="1" id="KW-0472">Membrane</keyword>
<evidence type="ECO:0000256" key="1">
    <source>
        <dbReference type="SAM" id="Phobius"/>
    </source>
</evidence>
<organism evidence="2 3">
    <name type="scientific">Sphingobacterium gobiense</name>
    <dbReference type="NCBI Taxonomy" id="1382456"/>
    <lineage>
        <taxon>Bacteria</taxon>
        <taxon>Pseudomonadati</taxon>
        <taxon>Bacteroidota</taxon>
        <taxon>Sphingobacteriia</taxon>
        <taxon>Sphingobacteriales</taxon>
        <taxon>Sphingobacteriaceae</taxon>
        <taxon>Sphingobacterium</taxon>
    </lineage>
</organism>
<protein>
    <submittedName>
        <fullName evidence="2">Uncharacterized protein</fullName>
    </submittedName>
</protein>
<keyword evidence="1" id="KW-0812">Transmembrane</keyword>
<keyword evidence="1" id="KW-1133">Transmembrane helix</keyword>
<comment type="caution">
    <text evidence="2">The sequence shown here is derived from an EMBL/GenBank/DDBJ whole genome shotgun (WGS) entry which is preliminary data.</text>
</comment>
<reference evidence="2 3" key="1">
    <citation type="submission" date="2018-02" db="EMBL/GenBank/DDBJ databases">
        <title>The draft genome of Sphingobacterium gobiense H7.</title>
        <authorList>
            <person name="Li L."/>
            <person name="Liu L."/>
            <person name="Zhang X."/>
            <person name="Wang T."/>
            <person name="Liang L."/>
        </authorList>
    </citation>
    <scope>NUCLEOTIDE SEQUENCE [LARGE SCALE GENOMIC DNA]</scope>
    <source>
        <strain evidence="2 3">ACCC 05757</strain>
    </source>
</reference>
<feature type="transmembrane region" description="Helical" evidence="1">
    <location>
        <begin position="63"/>
        <end position="83"/>
    </location>
</feature>
<evidence type="ECO:0000313" key="2">
    <source>
        <dbReference type="EMBL" id="PRD56738.1"/>
    </source>
</evidence>
<name>A0A2S9JU20_9SPHI</name>
<accession>A0A2S9JU20</accession>
<evidence type="ECO:0000313" key="3">
    <source>
        <dbReference type="Proteomes" id="UP000238642"/>
    </source>
</evidence>